<dbReference type="RefSeq" id="WP_068697686.1">
    <property type="nucleotide sequence ID" value="NZ_CP014167.1"/>
</dbReference>
<keyword evidence="2" id="KW-0732">Signal</keyword>
<gene>
    <name evidence="3" type="ORF">AWM70_14810</name>
</gene>
<feature type="chain" id="PRO_5039318293" evidence="2">
    <location>
        <begin position="28"/>
        <end position="259"/>
    </location>
</feature>
<evidence type="ECO:0000313" key="3">
    <source>
        <dbReference type="EMBL" id="ANS75713.1"/>
    </source>
</evidence>
<dbReference type="KEGG" id="pyg:AWM70_14810"/>
<protein>
    <submittedName>
        <fullName evidence="3">Uncharacterized protein</fullName>
    </submittedName>
</protein>
<dbReference type="EMBL" id="CP014167">
    <property type="protein sequence ID" value="ANS75713.1"/>
    <property type="molecule type" value="Genomic_DNA"/>
</dbReference>
<evidence type="ECO:0000256" key="2">
    <source>
        <dbReference type="SAM" id="SignalP"/>
    </source>
</evidence>
<keyword evidence="4" id="KW-1185">Reference proteome</keyword>
<dbReference type="AlphaFoldDB" id="A0A1B1N2Q9"/>
<evidence type="ECO:0000313" key="4">
    <source>
        <dbReference type="Proteomes" id="UP000092573"/>
    </source>
</evidence>
<accession>A0A1B1N2Q9</accession>
<evidence type="ECO:0000256" key="1">
    <source>
        <dbReference type="SAM" id="Coils"/>
    </source>
</evidence>
<feature type="signal peptide" evidence="2">
    <location>
        <begin position="1"/>
        <end position="27"/>
    </location>
</feature>
<dbReference type="OrthoDB" id="2601703at2"/>
<keyword evidence="1" id="KW-0175">Coiled coil</keyword>
<feature type="coiled-coil region" evidence="1">
    <location>
        <begin position="55"/>
        <end position="82"/>
    </location>
</feature>
<organism evidence="3 4">
    <name type="scientific">Paenibacillus yonginensis</name>
    <dbReference type="NCBI Taxonomy" id="1462996"/>
    <lineage>
        <taxon>Bacteria</taxon>
        <taxon>Bacillati</taxon>
        <taxon>Bacillota</taxon>
        <taxon>Bacilli</taxon>
        <taxon>Bacillales</taxon>
        <taxon>Paenibacillaceae</taxon>
        <taxon>Paenibacillus</taxon>
    </lineage>
</organism>
<name>A0A1B1N2Q9_9BACL</name>
<dbReference type="Proteomes" id="UP000092573">
    <property type="component" value="Chromosome"/>
</dbReference>
<reference evidence="3 4" key="1">
    <citation type="submission" date="2016-01" db="EMBL/GenBank/DDBJ databases">
        <title>Complete Genome Sequence of Paenibacillus yonginensis DCY84, a novel Plant Growth-Promoting Bacteria with Elicitation of Induced Systemic Resistance.</title>
        <authorList>
            <person name="Kim Y.J."/>
            <person name="Yang D.C."/>
            <person name="Sukweenadhi J."/>
        </authorList>
    </citation>
    <scope>NUCLEOTIDE SEQUENCE [LARGE SCALE GENOMIC DNA]</scope>
    <source>
        <strain evidence="3 4">DCY84</strain>
    </source>
</reference>
<proteinExistence type="predicted"/>
<sequence length="259" mass="28972">MKAVLKLPVMLVLLVTVFSASSMSVLAEGKDAVSDDTEVTRIFLVENGQQKELSKEEYNLLLRQNEQKLQSIESQKNSLKSEIFNPQVSKNENNNTITPFALQDYSYYSESGRAFGVYNYNLTRRISVAVYNETSNEVTRTITFSASQGYSANVSFSTSYGEDAFSASTSLGASWSKTITNSDSISQRIPPKRYSWMEFTPYMDNSWGTMHEEVWNFDGFSNVNLVNKTYFLDLYAARPGNAGLPDGIYTVKEGSTPPA</sequence>